<dbReference type="AlphaFoldDB" id="A0AAI8VEB4"/>
<dbReference type="EMBL" id="CAUWAG010000004">
    <property type="protein sequence ID" value="CAJ2502978.1"/>
    <property type="molecule type" value="Genomic_DNA"/>
</dbReference>
<dbReference type="InterPro" id="IPR008030">
    <property type="entry name" value="NmrA-like"/>
</dbReference>
<organism evidence="4 5">
    <name type="scientific">Anthostomella pinea</name>
    <dbReference type="NCBI Taxonomy" id="933095"/>
    <lineage>
        <taxon>Eukaryota</taxon>
        <taxon>Fungi</taxon>
        <taxon>Dikarya</taxon>
        <taxon>Ascomycota</taxon>
        <taxon>Pezizomycotina</taxon>
        <taxon>Sordariomycetes</taxon>
        <taxon>Xylariomycetidae</taxon>
        <taxon>Xylariales</taxon>
        <taxon>Xylariaceae</taxon>
        <taxon>Anthostomella</taxon>
    </lineage>
</organism>
<feature type="domain" description="NmrA-like" evidence="3">
    <location>
        <begin position="129"/>
        <end position="322"/>
    </location>
</feature>
<keyword evidence="2" id="KW-0560">Oxidoreductase</keyword>
<evidence type="ECO:0000259" key="3">
    <source>
        <dbReference type="Pfam" id="PF05368"/>
    </source>
</evidence>
<keyword evidence="5" id="KW-1185">Reference proteome</keyword>
<dbReference type="InterPro" id="IPR051609">
    <property type="entry name" value="NmrA/Isoflavone_reductase-like"/>
</dbReference>
<dbReference type="PANTHER" id="PTHR47706:SF9">
    <property type="entry name" value="NMRA-LIKE DOMAIN-CONTAINING PROTEIN-RELATED"/>
    <property type="match status" value="1"/>
</dbReference>
<dbReference type="Proteomes" id="UP001295740">
    <property type="component" value="Unassembled WGS sequence"/>
</dbReference>
<evidence type="ECO:0000256" key="1">
    <source>
        <dbReference type="ARBA" id="ARBA00022857"/>
    </source>
</evidence>
<evidence type="ECO:0000256" key="2">
    <source>
        <dbReference type="ARBA" id="ARBA00023002"/>
    </source>
</evidence>
<dbReference type="Gene3D" id="3.40.50.720">
    <property type="entry name" value="NAD(P)-binding Rossmann-like Domain"/>
    <property type="match status" value="1"/>
</dbReference>
<reference evidence="4" key="1">
    <citation type="submission" date="2023-10" db="EMBL/GenBank/DDBJ databases">
        <authorList>
            <person name="Hackl T."/>
        </authorList>
    </citation>
    <scope>NUCLEOTIDE SEQUENCE</scope>
</reference>
<proteinExistence type="predicted"/>
<accession>A0AAI8VEB4</accession>
<dbReference type="PANTHER" id="PTHR47706">
    <property type="entry name" value="NMRA-LIKE FAMILY PROTEIN"/>
    <property type="match status" value="1"/>
</dbReference>
<evidence type="ECO:0000313" key="5">
    <source>
        <dbReference type="Proteomes" id="UP001295740"/>
    </source>
</evidence>
<protein>
    <submittedName>
        <fullName evidence="4">Uu.00g103720.m01.CDS01</fullName>
    </submittedName>
</protein>
<sequence>MQWVPKPGLYVTLTPDGFYPDDQPVPQAKIGCGESTATEDTPECITNYATVNFSKGCNMSFRCYEGDTEKDEAELTDIFPEAVSEPTKIRPDGQRIGKSTACGIYNHESCLITALLYTAIVSDPTGLPLGVTAIEVDLEDQETLIAALQNIDIVISLVGHEGVTRQHVFVKAIPRTEVNLFVPSDLGFRVDEQGLRVPVNKTKHDVEEAAREAGISTTVVLVGCFAGSSLAFPIMGVDTPGNRLVLTGDSGNQHMNLCTRNYVAEAYASMFTSTPPSQLQARAIGLSELKATGNEIASALEEKHEKSPEKIIHSLEKVDANIENCIKSGIPLALPWYCRKAWGTGLLMQGVGEDIWEVEGYQKTSLRELLVDGKLEPYRDVPEQLVQVFMAIFTN</sequence>
<dbReference type="InterPro" id="IPR036291">
    <property type="entry name" value="NAD(P)-bd_dom_sf"/>
</dbReference>
<gene>
    <name evidence="4" type="ORF">KHLLAP_LOCUS3446</name>
</gene>
<comment type="caution">
    <text evidence="4">The sequence shown here is derived from an EMBL/GenBank/DDBJ whole genome shotgun (WGS) entry which is preliminary data.</text>
</comment>
<keyword evidence="1" id="KW-0521">NADP</keyword>
<name>A0AAI8VEB4_9PEZI</name>
<dbReference type="GO" id="GO:0016491">
    <property type="term" value="F:oxidoreductase activity"/>
    <property type="evidence" value="ECO:0007669"/>
    <property type="project" value="UniProtKB-KW"/>
</dbReference>
<dbReference type="Pfam" id="PF05368">
    <property type="entry name" value="NmrA"/>
    <property type="match status" value="1"/>
</dbReference>
<dbReference type="SUPFAM" id="SSF51735">
    <property type="entry name" value="NAD(P)-binding Rossmann-fold domains"/>
    <property type="match status" value="1"/>
</dbReference>
<evidence type="ECO:0000313" key="4">
    <source>
        <dbReference type="EMBL" id="CAJ2502978.1"/>
    </source>
</evidence>